<keyword evidence="5" id="KW-0406">Ion transport</keyword>
<dbReference type="RefSeq" id="WP_254570250.1">
    <property type="nucleotide sequence ID" value="NZ_CP098502.1"/>
</dbReference>
<reference evidence="9 10" key="1">
    <citation type="submission" date="2022-06" db="EMBL/GenBank/DDBJ databases">
        <title>Paraconexibacter antarcticus.</title>
        <authorList>
            <person name="Kim C.S."/>
        </authorList>
    </citation>
    <scope>NUCLEOTIDE SEQUENCE [LARGE SCALE GENOMIC DNA]</scope>
    <source>
        <strain evidence="9 10">02-257</strain>
    </source>
</reference>
<evidence type="ECO:0000256" key="4">
    <source>
        <dbReference type="ARBA" id="ARBA00022989"/>
    </source>
</evidence>
<feature type="transmembrane region" description="Helical" evidence="7">
    <location>
        <begin position="326"/>
        <end position="343"/>
    </location>
</feature>
<feature type="transmembrane region" description="Helical" evidence="7">
    <location>
        <begin position="34"/>
        <end position="54"/>
    </location>
</feature>
<sequence>MLTTLKRSERITLVVGVVATIAAGIARYGDASAVLAFVLAAIALAALASIVSFATEQVGERFGPAVTGFLQSTLGNLPEFFIVIFALHSGQVVVAQTSIIGSLFANALLVLGAVILVGASTADDGVMRFKSRLPNDTATLLLVASFIIVVVGIAVQDGQKAAEHVKSFSAVAAIALLAVYATWAWGYLRSDGPRPEVAAAGGAAAGGEGAAGAAGEGHGARAGVPLALSVTLLAVAGAGAAFTSDWFIHALEPAIKSIDISQAFAGLVIVAIAGNAVENVAGLVLARKGQSDLSISVVKNSVAQVAAFLFPALVLVSLLFADPLTFALNPVYIGAIALTALSVWQITGDGEATHFEGVALIALYVVLGTYAYLE</sequence>
<evidence type="ECO:0000256" key="3">
    <source>
        <dbReference type="ARBA" id="ARBA00022692"/>
    </source>
</evidence>
<proteinExistence type="predicted"/>
<organism evidence="9 10">
    <name type="scientific">Paraconexibacter antarcticus</name>
    <dbReference type="NCBI Taxonomy" id="2949664"/>
    <lineage>
        <taxon>Bacteria</taxon>
        <taxon>Bacillati</taxon>
        <taxon>Actinomycetota</taxon>
        <taxon>Thermoleophilia</taxon>
        <taxon>Solirubrobacterales</taxon>
        <taxon>Paraconexibacteraceae</taxon>
        <taxon>Paraconexibacter</taxon>
    </lineage>
</organism>
<keyword evidence="10" id="KW-1185">Reference proteome</keyword>
<evidence type="ECO:0000256" key="2">
    <source>
        <dbReference type="ARBA" id="ARBA00022448"/>
    </source>
</evidence>
<feature type="transmembrane region" description="Helical" evidence="7">
    <location>
        <begin position="138"/>
        <end position="155"/>
    </location>
</feature>
<evidence type="ECO:0000256" key="7">
    <source>
        <dbReference type="SAM" id="Phobius"/>
    </source>
</evidence>
<dbReference type="Proteomes" id="UP001056035">
    <property type="component" value="Chromosome"/>
</dbReference>
<feature type="transmembrane region" description="Helical" evidence="7">
    <location>
        <begin position="226"/>
        <end position="248"/>
    </location>
</feature>
<dbReference type="Pfam" id="PF01699">
    <property type="entry name" value="Na_Ca_ex"/>
    <property type="match status" value="2"/>
</dbReference>
<name>A0ABY5DS46_9ACTN</name>
<keyword evidence="4 7" id="KW-1133">Transmembrane helix</keyword>
<evidence type="ECO:0000313" key="10">
    <source>
        <dbReference type="Proteomes" id="UP001056035"/>
    </source>
</evidence>
<feature type="transmembrane region" description="Helical" evidence="7">
    <location>
        <begin position="355"/>
        <end position="373"/>
    </location>
</feature>
<feature type="transmembrane region" description="Helical" evidence="7">
    <location>
        <begin position="93"/>
        <end position="117"/>
    </location>
</feature>
<feature type="domain" description="Sodium/calcium exchanger membrane region" evidence="8">
    <location>
        <begin position="33"/>
        <end position="185"/>
    </location>
</feature>
<feature type="transmembrane region" description="Helical" evidence="7">
    <location>
        <begin position="297"/>
        <end position="320"/>
    </location>
</feature>
<keyword evidence="3 7" id="KW-0812">Transmembrane</keyword>
<gene>
    <name evidence="9" type="ORF">NBH00_19525</name>
</gene>
<dbReference type="PANTHER" id="PTHR31503:SF22">
    <property type="entry name" value="VACUOLAR CALCIUM ION TRANSPORTER"/>
    <property type="match status" value="1"/>
</dbReference>
<comment type="subcellular location">
    <subcellularLocation>
        <location evidence="1">Endomembrane system</location>
        <topology evidence="1">Multi-pass membrane protein</topology>
    </subcellularLocation>
</comment>
<dbReference type="InterPro" id="IPR004713">
    <property type="entry name" value="CaH_exchang"/>
</dbReference>
<accession>A0ABY5DS46</accession>
<keyword evidence="2" id="KW-0813">Transport</keyword>
<protein>
    <recommendedName>
        <fullName evidence="8">Sodium/calcium exchanger membrane region domain-containing protein</fullName>
    </recommendedName>
</protein>
<evidence type="ECO:0000256" key="1">
    <source>
        <dbReference type="ARBA" id="ARBA00004127"/>
    </source>
</evidence>
<feature type="transmembrane region" description="Helical" evidence="7">
    <location>
        <begin position="260"/>
        <end position="285"/>
    </location>
</feature>
<feature type="domain" description="Sodium/calcium exchanger membrane region" evidence="8">
    <location>
        <begin position="229"/>
        <end position="370"/>
    </location>
</feature>
<dbReference type="PANTHER" id="PTHR31503">
    <property type="entry name" value="VACUOLAR CALCIUM ION TRANSPORTER"/>
    <property type="match status" value="1"/>
</dbReference>
<evidence type="ECO:0000313" key="9">
    <source>
        <dbReference type="EMBL" id="UTI63525.1"/>
    </source>
</evidence>
<evidence type="ECO:0000259" key="8">
    <source>
        <dbReference type="Pfam" id="PF01699"/>
    </source>
</evidence>
<feature type="transmembrane region" description="Helical" evidence="7">
    <location>
        <begin position="66"/>
        <end position="87"/>
    </location>
</feature>
<keyword evidence="6 7" id="KW-0472">Membrane</keyword>
<dbReference type="InterPro" id="IPR004837">
    <property type="entry name" value="NaCa_Exmemb"/>
</dbReference>
<dbReference type="Gene3D" id="1.20.1420.30">
    <property type="entry name" value="NCX, central ion-binding region"/>
    <property type="match status" value="1"/>
</dbReference>
<dbReference type="EMBL" id="CP098502">
    <property type="protein sequence ID" value="UTI63525.1"/>
    <property type="molecule type" value="Genomic_DNA"/>
</dbReference>
<feature type="transmembrane region" description="Helical" evidence="7">
    <location>
        <begin position="167"/>
        <end position="188"/>
    </location>
</feature>
<evidence type="ECO:0000256" key="5">
    <source>
        <dbReference type="ARBA" id="ARBA00023065"/>
    </source>
</evidence>
<dbReference type="InterPro" id="IPR044880">
    <property type="entry name" value="NCX_ion-bd_dom_sf"/>
</dbReference>
<evidence type="ECO:0000256" key="6">
    <source>
        <dbReference type="ARBA" id="ARBA00023136"/>
    </source>
</evidence>